<dbReference type="PANTHER" id="PTHR47325">
    <property type="entry name" value="HISTONE-LYSINE N-METHYLTRANSFERASE SUVR5"/>
    <property type="match status" value="1"/>
</dbReference>
<keyword evidence="3" id="KW-1185">Reference proteome</keyword>
<reference evidence="3" key="1">
    <citation type="journal article" date="2017" name="Front. Plant Sci.">
        <title>Climate Clever Clovers: New Paradigm to Reduce the Environmental Footprint of Ruminants by Breeding Low Methanogenic Forages Utilizing Haplotype Variation.</title>
        <authorList>
            <person name="Kaur P."/>
            <person name="Appels R."/>
            <person name="Bayer P.E."/>
            <person name="Keeble-Gagnere G."/>
            <person name="Wang J."/>
            <person name="Hirakawa H."/>
            <person name="Shirasawa K."/>
            <person name="Vercoe P."/>
            <person name="Stefanova K."/>
            <person name="Durmic Z."/>
            <person name="Nichols P."/>
            <person name="Revell C."/>
            <person name="Isobe S.N."/>
            <person name="Edwards D."/>
            <person name="Erskine W."/>
        </authorList>
    </citation>
    <scope>NUCLEOTIDE SEQUENCE [LARGE SCALE GENOMIC DNA]</scope>
    <source>
        <strain evidence="3">cv. Daliak</strain>
    </source>
</reference>
<dbReference type="PANTHER" id="PTHR47325:SF2">
    <property type="entry name" value="HISTONE-LYSINE N-METHYLTRANSFERASE SUVR5-LIKE PROTEIN"/>
    <property type="match status" value="1"/>
</dbReference>
<dbReference type="Proteomes" id="UP000242715">
    <property type="component" value="Unassembled WGS sequence"/>
</dbReference>
<proteinExistence type="predicted"/>
<protein>
    <submittedName>
        <fullName evidence="2">Uncharacterized protein</fullName>
    </submittedName>
</protein>
<accession>A0A2Z6LL01</accession>
<name>A0A2Z6LL01_TRISU</name>
<feature type="compositionally biased region" description="Polar residues" evidence="1">
    <location>
        <begin position="176"/>
        <end position="188"/>
    </location>
</feature>
<dbReference type="OrthoDB" id="1717820at2759"/>
<dbReference type="EMBL" id="DF973128">
    <property type="protein sequence ID" value="GAU12968.1"/>
    <property type="molecule type" value="Genomic_DNA"/>
</dbReference>
<evidence type="ECO:0000313" key="2">
    <source>
        <dbReference type="EMBL" id="GAU12968.1"/>
    </source>
</evidence>
<sequence length="195" mass="22195">MESSEYDIMKLDDESSDDSLLVMQVPAQVENQVQVQDNVIANDQVENQVEPQGNVDANDPVENEVQPQENENVNVNVNGLAEEDMGLTTNQYFHGEPSRNNNKEELALSFYEWLEELYRSILWKDVRALWNASVQPKLGYEWETWKHDVMKCFATFPSFCSNNGTQQQHASRSDSLRQQQETTGNACSGETPCAI</sequence>
<feature type="region of interest" description="Disordered" evidence="1">
    <location>
        <begin position="164"/>
        <end position="195"/>
    </location>
</feature>
<gene>
    <name evidence="2" type="ORF">TSUD_191590</name>
</gene>
<dbReference type="AlphaFoldDB" id="A0A2Z6LL01"/>
<evidence type="ECO:0000256" key="1">
    <source>
        <dbReference type="SAM" id="MobiDB-lite"/>
    </source>
</evidence>
<organism evidence="2 3">
    <name type="scientific">Trifolium subterraneum</name>
    <name type="common">Subterranean clover</name>
    <dbReference type="NCBI Taxonomy" id="3900"/>
    <lineage>
        <taxon>Eukaryota</taxon>
        <taxon>Viridiplantae</taxon>
        <taxon>Streptophyta</taxon>
        <taxon>Embryophyta</taxon>
        <taxon>Tracheophyta</taxon>
        <taxon>Spermatophyta</taxon>
        <taxon>Magnoliopsida</taxon>
        <taxon>eudicotyledons</taxon>
        <taxon>Gunneridae</taxon>
        <taxon>Pentapetalae</taxon>
        <taxon>rosids</taxon>
        <taxon>fabids</taxon>
        <taxon>Fabales</taxon>
        <taxon>Fabaceae</taxon>
        <taxon>Papilionoideae</taxon>
        <taxon>50 kb inversion clade</taxon>
        <taxon>NPAAA clade</taxon>
        <taxon>Hologalegina</taxon>
        <taxon>IRL clade</taxon>
        <taxon>Trifolieae</taxon>
        <taxon>Trifolium</taxon>
    </lineage>
</organism>
<evidence type="ECO:0000313" key="3">
    <source>
        <dbReference type="Proteomes" id="UP000242715"/>
    </source>
</evidence>